<sequence length="424" mass="47217">MKNIFSKQVQTLKNDLGDHFGAEARGCGSHWNLQTSSMPIFRGVTSRSKFLCSLIFMGLLTTACDDFVDVELPNNQLTSQAVFEDAATATAALRSIYTKMNFEGVLPRLSRSLGLYADELENFRSSENPFYEHTLTELNGTISSWWRSTYNLIYAANAIIEGVENATALSLEDTNQIKGEALFIRAYLHHVLVDLWGDIPYISTTDYIANTTVARTSVDAVYNNIISDLLEASTLLGEDISEAGEERIRPYKAVAEALLARVYLYSENWEAAEDSADNIIDGFVLEPDLNKVFLKDASGTIWQFKPILDGENTQDAISFIFEGRPTDVALSSSILEAFETDDLRASSWIESTIVDEDTSYYAFKYKALNTTFLADGETANSEEYPVVFRLAEQYLIRAEARAELGKISEAQSDLNVIRNRAGLG</sequence>
<gene>
    <name evidence="8" type="ORF">Q4Q35_06255</name>
</gene>
<evidence type="ECO:0000256" key="5">
    <source>
        <dbReference type="ARBA" id="ARBA00023237"/>
    </source>
</evidence>
<protein>
    <submittedName>
        <fullName evidence="8">RagB/SusD family nutrient uptake outer membrane protein</fullName>
    </submittedName>
</protein>
<dbReference type="RefSeq" id="WP_303277093.1">
    <property type="nucleotide sequence ID" value="NZ_JAUOEK010000070.1"/>
</dbReference>
<comment type="similarity">
    <text evidence="2">Belongs to the SusD family.</text>
</comment>
<reference evidence="8" key="1">
    <citation type="submission" date="2023-07" db="EMBL/GenBank/DDBJ databases">
        <title>Two novel species in the genus Flavivirga.</title>
        <authorList>
            <person name="Kwon K."/>
        </authorList>
    </citation>
    <scope>NUCLEOTIDE SEQUENCE</scope>
    <source>
        <strain evidence="8">KCTC 52353</strain>
    </source>
</reference>
<name>A0ABT8W8E2_9FLAO</name>
<organism evidence="8 9">
    <name type="scientific">Flavivirga aquimarina</name>
    <dbReference type="NCBI Taxonomy" id="2027862"/>
    <lineage>
        <taxon>Bacteria</taxon>
        <taxon>Pseudomonadati</taxon>
        <taxon>Bacteroidota</taxon>
        <taxon>Flavobacteriia</taxon>
        <taxon>Flavobacteriales</taxon>
        <taxon>Flavobacteriaceae</taxon>
        <taxon>Flavivirga</taxon>
    </lineage>
</organism>
<comment type="caution">
    <text evidence="8">The sequence shown here is derived from an EMBL/GenBank/DDBJ whole genome shotgun (WGS) entry which is preliminary data.</text>
</comment>
<evidence type="ECO:0000256" key="3">
    <source>
        <dbReference type="ARBA" id="ARBA00022729"/>
    </source>
</evidence>
<evidence type="ECO:0000259" key="6">
    <source>
        <dbReference type="Pfam" id="PF07980"/>
    </source>
</evidence>
<dbReference type="InterPro" id="IPR012944">
    <property type="entry name" value="SusD_RagB_dom"/>
</dbReference>
<feature type="domain" description="RagB/SusD" evidence="6">
    <location>
        <begin position="356"/>
        <end position="423"/>
    </location>
</feature>
<evidence type="ECO:0000256" key="2">
    <source>
        <dbReference type="ARBA" id="ARBA00006275"/>
    </source>
</evidence>
<keyword evidence="4" id="KW-0472">Membrane</keyword>
<dbReference type="CDD" id="cd08977">
    <property type="entry name" value="SusD"/>
    <property type="match status" value="1"/>
</dbReference>
<dbReference type="InterPro" id="IPR033985">
    <property type="entry name" value="SusD-like_N"/>
</dbReference>
<dbReference type="Pfam" id="PF07980">
    <property type="entry name" value="SusD_RagB"/>
    <property type="match status" value="1"/>
</dbReference>
<keyword evidence="3" id="KW-0732">Signal</keyword>
<keyword evidence="9" id="KW-1185">Reference proteome</keyword>
<evidence type="ECO:0000313" key="9">
    <source>
        <dbReference type="Proteomes" id="UP001176883"/>
    </source>
</evidence>
<evidence type="ECO:0000259" key="7">
    <source>
        <dbReference type="Pfam" id="PF14322"/>
    </source>
</evidence>
<evidence type="ECO:0000256" key="4">
    <source>
        <dbReference type="ARBA" id="ARBA00023136"/>
    </source>
</evidence>
<dbReference type="EMBL" id="JAUOEK010000070">
    <property type="protein sequence ID" value="MDO5969403.1"/>
    <property type="molecule type" value="Genomic_DNA"/>
</dbReference>
<accession>A0ABT8W8E2</accession>
<dbReference type="Pfam" id="PF14322">
    <property type="entry name" value="SusD-like_3"/>
    <property type="match status" value="1"/>
</dbReference>
<comment type="subcellular location">
    <subcellularLocation>
        <location evidence="1">Cell outer membrane</location>
    </subcellularLocation>
</comment>
<dbReference type="Proteomes" id="UP001176883">
    <property type="component" value="Unassembled WGS sequence"/>
</dbReference>
<feature type="domain" description="SusD-like N-terminal" evidence="7">
    <location>
        <begin position="125"/>
        <end position="264"/>
    </location>
</feature>
<proteinExistence type="inferred from homology"/>
<dbReference type="Gene3D" id="1.25.40.390">
    <property type="match status" value="1"/>
</dbReference>
<keyword evidence="5" id="KW-0998">Cell outer membrane</keyword>
<feature type="non-terminal residue" evidence="8">
    <location>
        <position position="424"/>
    </location>
</feature>
<evidence type="ECO:0000256" key="1">
    <source>
        <dbReference type="ARBA" id="ARBA00004442"/>
    </source>
</evidence>
<dbReference type="InterPro" id="IPR011990">
    <property type="entry name" value="TPR-like_helical_dom_sf"/>
</dbReference>
<evidence type="ECO:0000313" key="8">
    <source>
        <dbReference type="EMBL" id="MDO5969403.1"/>
    </source>
</evidence>
<dbReference type="SUPFAM" id="SSF48452">
    <property type="entry name" value="TPR-like"/>
    <property type="match status" value="1"/>
</dbReference>